<dbReference type="Gene3D" id="3.30.559.10">
    <property type="entry name" value="Chloramphenicol acetyltransferase-like domain"/>
    <property type="match status" value="3"/>
</dbReference>
<evidence type="ECO:0000259" key="4">
    <source>
        <dbReference type="PROSITE" id="PS50075"/>
    </source>
</evidence>
<dbReference type="InterPro" id="IPR045851">
    <property type="entry name" value="AMP-bd_C_sf"/>
</dbReference>
<evidence type="ECO:0000313" key="6">
    <source>
        <dbReference type="Proteomes" id="UP000660339"/>
    </source>
</evidence>
<dbReference type="Gene3D" id="2.30.38.10">
    <property type="entry name" value="Luciferase, Domain 3"/>
    <property type="match status" value="1"/>
</dbReference>
<evidence type="ECO:0000256" key="2">
    <source>
        <dbReference type="ARBA" id="ARBA00022450"/>
    </source>
</evidence>
<dbReference type="InterPro" id="IPR006162">
    <property type="entry name" value="Ppantetheine_attach_site"/>
</dbReference>
<dbReference type="Pfam" id="PF00501">
    <property type="entry name" value="AMP-binding"/>
    <property type="match status" value="2"/>
</dbReference>
<dbReference type="PANTHER" id="PTHR45527:SF1">
    <property type="entry name" value="FATTY ACID SYNTHASE"/>
    <property type="match status" value="1"/>
</dbReference>
<feature type="domain" description="Carrier" evidence="4">
    <location>
        <begin position="962"/>
        <end position="1037"/>
    </location>
</feature>
<dbReference type="Pfam" id="PF00668">
    <property type="entry name" value="Condensation"/>
    <property type="match status" value="3"/>
</dbReference>
<dbReference type="InterPro" id="IPR009081">
    <property type="entry name" value="PP-bd_ACP"/>
</dbReference>
<dbReference type="SUPFAM" id="SSF56801">
    <property type="entry name" value="Acetyl-CoA synthetase-like"/>
    <property type="match status" value="2"/>
</dbReference>
<dbReference type="GO" id="GO:0044550">
    <property type="term" value="P:secondary metabolite biosynthetic process"/>
    <property type="evidence" value="ECO:0007669"/>
    <property type="project" value="TreeGrafter"/>
</dbReference>
<dbReference type="CDD" id="cd05930">
    <property type="entry name" value="A_NRPS"/>
    <property type="match status" value="1"/>
</dbReference>
<dbReference type="NCBIfam" id="TIGR01733">
    <property type="entry name" value="AA-adenyl-dom"/>
    <property type="match status" value="2"/>
</dbReference>
<dbReference type="SUPFAM" id="SSF52777">
    <property type="entry name" value="CoA-dependent acyltransferases"/>
    <property type="match status" value="6"/>
</dbReference>
<dbReference type="Proteomes" id="UP000660339">
    <property type="component" value="Unassembled WGS sequence"/>
</dbReference>
<dbReference type="SUPFAM" id="SSF47336">
    <property type="entry name" value="ACP-like"/>
    <property type="match status" value="3"/>
</dbReference>
<dbReference type="GO" id="GO:0003824">
    <property type="term" value="F:catalytic activity"/>
    <property type="evidence" value="ECO:0007669"/>
    <property type="project" value="InterPro"/>
</dbReference>
<sequence length="2654" mass="279092">MSDPSTARQRLAALRRAGDPGLAPLSSAQQRMWLAAQAVPGLSAYHICRVLRLDGTLDPAALSAALAEQVDRHEALRTGVLAVDGQPLQRVTAPGRFALDTVDLSGGPDPAAAADDWAAAALRGPLPLDGTPLLRAGLLRLDRTRHRLVLVVHHLVADAWSLDVLLRDLAAAYCARLDGTGARRDPAPAYRTHVERERAFAATDAGREHLAYWCEQLRGSTALDLPTARARTAAPVRRGGLTDVVVPAGTADALRRLGPTLTPVLLAAYAVLLHRFTGQDDLVVGLPAGRRDERFADAVGLFVGVLPIRLRLSGGAPFTEVAGQAAATVLAALDRAAVPMEQVVRELAPVREPGRNALFDVTFGMLPGGGDALALPGLTATVDRVYGGHAKFDLHLELRDDGPGTALAGQLEYDADLLSAAFAGALAGAYPALLAAVAADPAASVAALPLTAPPATVTDGCLPAPVRIDALFARIAAADPDRVALLSPEGTRLTYGQVAQRMRQTAAMLRGLGVRPGDFVGLALPRGVDLVEATLGVLHAGAAYVPLDPGYPPDRLAGMIADAGVRLVLAAPGDIPALPVPVVRFPPPRPADATGFVPAPGDERGDAPAYVMFTSGSTGRPKAVLVTHRGVVRLARDPQHADRRWLHAAAPVFDAATLEMWTPLLGGGSLLVVPGRPGVAELGALIAEHGVEVAFLTTGLFNVVVDEDATALAPLRQILTGGDVMSPDHARRALEVVDTVVNYYGPTENTTATTGHRLIAGQPVPDDVPIGTPLRGTTVHIVDRYLQPLPDGVPGEILTGGDGLALGYAGQPARTAERFVPDPFGPPGSRLYRTGDFGRRDRDGVISFGGRRDDQVKVRGYRIELAEIENAAATHPRVRQAAVVAHTDPAGDKRLVGFVTGDADPASLPAHLRRLLPAHLVPGEWIAVPQLPLGVGGKIDRKALAGQAAQLTTGPADTAATHEPTLVEQLLAAWFVDLLGVAEAHPGTDFFAAGGHSLLAARLAARIRAAFGVDLSLAAVFATPRLGDLARAVAAAPRAGAAPLTAAVHTGPAPMSYAQERLWFLEQYAPGSPQYHVPLALRLTGPLDRAALRAALAATVDRHAALRTVFGHDDGDPYQVILPAGTVPPITEVDLSALDPQVRAAALAEVSAAAYREPFDLRAAPPIRVTLIALGDGQWQLVLVLHHLIADGGSAAQLIGELADHYAHPAPALPEARPGYADFAAWQRALLTGPAGQRATDYWRQQLADAPAHLDLPGDLQETPTGDGALHRLTLPADLLDGVRAFSSRTGVTVYAALLTAFAVLLSQRTGRRDLVVGTPVANRTDSATADMVGLFVNTLPVRCDTSGEPTFAALARRVSQTVIAGLGHAELPFERIVDLVRAPRDPARPPLAQVMFALQPELPDTLRFGPCQARLLPAHHGTAKFDLTMSLFDTGTAVRGFIEYRTDRYSPRWAAAFADDYAALLALLPGDGPAPLHAPAPPHPADPALPAADGVGTVGGQLADTVAAIWTSLLGVDATAPDADFFALGGHSLTAVRLIARLRERLGVEVPLRDLFEAPRLAGFVARVGQAAPARRRPPLRPQPVTGPVPLAPAQERHWVLHQLDPGSAAQNVPFVLRLRGPLDHAALERALTLVAVRQAVLRTTFTLVDGVPTQSVRAPAPVTVPVTDTPTPGELAHALATEAATPFDLGAAPPWRARLLRTAPDDHHLVLDLHHIITDGWSTGVLLSELAAFYSGTPAPEPPPVQYTDYARWQRAAADGDDLAFWRTYLAGVPDLELPADRPRPALATHSGGHQPVRLDPARRAAIEAAARQAGGTLFTAVLACWAATLGRYAGQRDFAVGTFHANRGPGATDGLVGFFVNNLALRCDLSGDPSWRTLIGRLSGGVTGAFAHADVPFERVVDTLGIRRSPRRTPLFQAMCVLQNLPQLPAAFGPVTAEYVRQPYQRADFDVTLWLTEQPDGSLDGGLSYDADLFDPQTARRLADLFTALVDTALSDPDALVEASARGVPVAEIPVGPGPAGVFLPQRLAEQARRSPDAPALVWQAGTSVATMSHAALDAAANRLAHRLHAAGIGPDDRVAVLLERSPQAIVAFLAVMRAGGAYVPVDPAYPRPRVAALLEVAAPALVLTEQRWLPLLDGRGERVLRVDGDADADLPGTPPAVALHGDALAYVIFTSGSTGRPKGVMVSHANLAAYLDAIIGPLALTAADRVLNFASVSFDASTEEIYPALLAGGSVLLRPAALRVPDAAFDDLLAAGQPSVLSLPVTFWHAWTQRLATGDGDVPAAVHTVLLNAEEPAVARYRQWQDAAGDRVRLVNTYGPTEATVTASLYDPVADGRQAWHEVWQRFPVGDPLANMRPYLLDAAGRPVPAGAVGELCLGGVSVTRGYLGAPGATAGAYRPDPFAAVPGARLYRTGDLARELPDGTLLLLGRADRQVKIRGFRVEPGEVEAALAACPGVAHAAVLTRDSGGVRDLVGYVSGDRAPEPGELRAQLAERLPEHLVPARLVRLAALPLSPNGKVDRTALAARLETDLAAAAPDARHTAPRDAAEQTLHGIWAEVLGRADFGVRDGFFALGGDSIRGLLMINRAVAAGLRLTAQDLFLHQTIAELAATAGRAPAATTATIPAQRAGGLSRQQLDRALSRLKGDRP</sequence>
<evidence type="ECO:0000256" key="3">
    <source>
        <dbReference type="ARBA" id="ARBA00022553"/>
    </source>
</evidence>
<dbReference type="PROSITE" id="PS50075">
    <property type="entry name" value="CARRIER"/>
    <property type="match status" value="3"/>
</dbReference>
<dbReference type="GO" id="GO:0031177">
    <property type="term" value="F:phosphopantetheine binding"/>
    <property type="evidence" value="ECO:0007669"/>
    <property type="project" value="InterPro"/>
</dbReference>
<dbReference type="RefSeq" id="WP_166379018.1">
    <property type="nucleotide sequence ID" value="NZ_BAAATT010000005.1"/>
</dbReference>
<dbReference type="Pfam" id="PF00550">
    <property type="entry name" value="PP-binding"/>
    <property type="match status" value="3"/>
</dbReference>
<comment type="caution">
    <text evidence="5">The sequence shown here is derived from an EMBL/GenBank/DDBJ whole genome shotgun (WGS) entry which is preliminary data.</text>
</comment>
<feature type="domain" description="Carrier" evidence="4">
    <location>
        <begin position="2548"/>
        <end position="2622"/>
    </location>
</feature>
<dbReference type="InterPro" id="IPR000873">
    <property type="entry name" value="AMP-dep_synth/lig_dom"/>
</dbReference>
<organism evidence="5 6">
    <name type="scientific">Catellatospora methionotrophica</name>
    <dbReference type="NCBI Taxonomy" id="121620"/>
    <lineage>
        <taxon>Bacteria</taxon>
        <taxon>Bacillati</taxon>
        <taxon>Actinomycetota</taxon>
        <taxon>Actinomycetes</taxon>
        <taxon>Micromonosporales</taxon>
        <taxon>Micromonosporaceae</taxon>
        <taxon>Catellatospora</taxon>
    </lineage>
</organism>
<reference evidence="5" key="1">
    <citation type="submission" date="2021-01" db="EMBL/GenBank/DDBJ databases">
        <title>Whole genome shotgun sequence of Catellatospora methionotrophica NBRC 14553.</title>
        <authorList>
            <person name="Komaki H."/>
            <person name="Tamura T."/>
        </authorList>
    </citation>
    <scope>NUCLEOTIDE SEQUENCE</scope>
    <source>
        <strain evidence="5">NBRC 14553</strain>
    </source>
</reference>
<dbReference type="Gene3D" id="3.40.50.12780">
    <property type="entry name" value="N-terminal domain of ligase-like"/>
    <property type="match status" value="1"/>
</dbReference>
<dbReference type="PROSITE" id="PS00012">
    <property type="entry name" value="PHOSPHOPANTETHEINE"/>
    <property type="match status" value="3"/>
</dbReference>
<dbReference type="GO" id="GO:0043041">
    <property type="term" value="P:amino acid activation for nonribosomal peptide biosynthetic process"/>
    <property type="evidence" value="ECO:0007669"/>
    <property type="project" value="TreeGrafter"/>
</dbReference>
<protein>
    <recommendedName>
        <fullName evidence="4">Carrier domain-containing protein</fullName>
    </recommendedName>
</protein>
<feature type="domain" description="Carrier" evidence="4">
    <location>
        <begin position="1498"/>
        <end position="1573"/>
    </location>
</feature>
<dbReference type="PROSITE" id="PS00455">
    <property type="entry name" value="AMP_BINDING"/>
    <property type="match status" value="2"/>
</dbReference>
<evidence type="ECO:0000313" key="5">
    <source>
        <dbReference type="EMBL" id="GIG16676.1"/>
    </source>
</evidence>
<keyword evidence="2" id="KW-0596">Phosphopantetheine</keyword>
<comment type="cofactor">
    <cofactor evidence="1">
        <name>pantetheine 4'-phosphate</name>
        <dbReference type="ChEBI" id="CHEBI:47942"/>
    </cofactor>
</comment>
<dbReference type="InterPro" id="IPR020845">
    <property type="entry name" value="AMP-binding_CS"/>
</dbReference>
<dbReference type="Pfam" id="PF13193">
    <property type="entry name" value="AMP-binding_C"/>
    <property type="match status" value="2"/>
</dbReference>
<dbReference type="Gene3D" id="3.30.300.30">
    <property type="match status" value="2"/>
</dbReference>
<dbReference type="CDD" id="cd19531">
    <property type="entry name" value="LCL_NRPS-like"/>
    <property type="match status" value="3"/>
</dbReference>
<dbReference type="SMART" id="SM00823">
    <property type="entry name" value="PKS_PP"/>
    <property type="match status" value="3"/>
</dbReference>
<proteinExistence type="predicted"/>
<dbReference type="CDD" id="cd12117">
    <property type="entry name" value="A_NRPS_Srf_like"/>
    <property type="match status" value="1"/>
</dbReference>
<dbReference type="GO" id="GO:0008610">
    <property type="term" value="P:lipid biosynthetic process"/>
    <property type="evidence" value="ECO:0007669"/>
    <property type="project" value="UniProtKB-ARBA"/>
</dbReference>
<keyword evidence="6" id="KW-1185">Reference proteome</keyword>
<dbReference type="InterPro" id="IPR036736">
    <property type="entry name" value="ACP-like_sf"/>
</dbReference>
<dbReference type="Gene3D" id="1.10.1200.10">
    <property type="entry name" value="ACP-like"/>
    <property type="match status" value="3"/>
</dbReference>
<name>A0A8J3PIR6_9ACTN</name>
<dbReference type="InterPro" id="IPR010071">
    <property type="entry name" value="AA_adenyl_dom"/>
</dbReference>
<dbReference type="Gene3D" id="3.30.559.30">
    <property type="entry name" value="Nonribosomal peptide synthetase, condensation domain"/>
    <property type="match status" value="3"/>
</dbReference>
<dbReference type="PANTHER" id="PTHR45527">
    <property type="entry name" value="NONRIBOSOMAL PEPTIDE SYNTHETASE"/>
    <property type="match status" value="1"/>
</dbReference>
<dbReference type="InterPro" id="IPR020806">
    <property type="entry name" value="PKS_PP-bd"/>
</dbReference>
<keyword evidence="3" id="KW-0597">Phosphoprotein</keyword>
<gene>
    <name evidence="5" type="ORF">Cme02nite_50080</name>
</gene>
<accession>A0A8J3PIR6</accession>
<dbReference type="GO" id="GO:0005829">
    <property type="term" value="C:cytosol"/>
    <property type="evidence" value="ECO:0007669"/>
    <property type="project" value="TreeGrafter"/>
</dbReference>
<dbReference type="Gene3D" id="3.40.50.980">
    <property type="match status" value="2"/>
</dbReference>
<dbReference type="InterPro" id="IPR001242">
    <property type="entry name" value="Condensation_dom"/>
</dbReference>
<dbReference type="FunFam" id="3.40.50.980:FF:000001">
    <property type="entry name" value="Non-ribosomal peptide synthetase"/>
    <property type="match status" value="1"/>
</dbReference>
<dbReference type="InterPro" id="IPR025110">
    <property type="entry name" value="AMP-bd_C"/>
</dbReference>
<dbReference type="InterPro" id="IPR023213">
    <property type="entry name" value="CAT-like_dom_sf"/>
</dbReference>
<dbReference type="InterPro" id="IPR042099">
    <property type="entry name" value="ANL_N_sf"/>
</dbReference>
<evidence type="ECO:0000256" key="1">
    <source>
        <dbReference type="ARBA" id="ARBA00001957"/>
    </source>
</evidence>
<dbReference type="EMBL" id="BONJ01000028">
    <property type="protein sequence ID" value="GIG16676.1"/>
    <property type="molecule type" value="Genomic_DNA"/>
</dbReference>